<sequence>MVSVGSGKRPRVGSNPTPYRFEAMPFVEGSPRSLASGTGYPGHLNLGYSSSRDEKVGQGGSRELGTGQGRNEVMSARVWP</sequence>
<evidence type="ECO:0000313" key="2">
    <source>
        <dbReference type="EMBL" id="MPD06438.1"/>
    </source>
</evidence>
<feature type="region of interest" description="Disordered" evidence="1">
    <location>
        <begin position="1"/>
        <end position="20"/>
    </location>
</feature>
<dbReference type="EMBL" id="VSRR010151232">
    <property type="protein sequence ID" value="MPD06438.1"/>
    <property type="molecule type" value="Genomic_DNA"/>
</dbReference>
<gene>
    <name evidence="2" type="ORF">E2C01_102252</name>
</gene>
<dbReference type="AlphaFoldDB" id="A0A5B7KM54"/>
<keyword evidence="3" id="KW-1185">Reference proteome</keyword>
<feature type="region of interest" description="Disordered" evidence="1">
    <location>
        <begin position="49"/>
        <end position="80"/>
    </location>
</feature>
<name>A0A5B7KM54_PORTR</name>
<reference evidence="2 3" key="1">
    <citation type="submission" date="2019-05" db="EMBL/GenBank/DDBJ databases">
        <title>Another draft genome of Portunus trituberculatus and its Hox gene families provides insights of decapod evolution.</title>
        <authorList>
            <person name="Jeong J.-H."/>
            <person name="Song I."/>
            <person name="Kim S."/>
            <person name="Choi T."/>
            <person name="Kim D."/>
            <person name="Ryu S."/>
            <person name="Kim W."/>
        </authorList>
    </citation>
    <scope>NUCLEOTIDE SEQUENCE [LARGE SCALE GENOMIC DNA]</scope>
    <source>
        <tissue evidence="2">Muscle</tissue>
    </source>
</reference>
<accession>A0A5B7KM54</accession>
<comment type="caution">
    <text evidence="2">The sequence shown here is derived from an EMBL/GenBank/DDBJ whole genome shotgun (WGS) entry which is preliminary data.</text>
</comment>
<dbReference type="Proteomes" id="UP000324222">
    <property type="component" value="Unassembled WGS sequence"/>
</dbReference>
<organism evidence="2 3">
    <name type="scientific">Portunus trituberculatus</name>
    <name type="common">Swimming crab</name>
    <name type="synonym">Neptunus trituberculatus</name>
    <dbReference type="NCBI Taxonomy" id="210409"/>
    <lineage>
        <taxon>Eukaryota</taxon>
        <taxon>Metazoa</taxon>
        <taxon>Ecdysozoa</taxon>
        <taxon>Arthropoda</taxon>
        <taxon>Crustacea</taxon>
        <taxon>Multicrustacea</taxon>
        <taxon>Malacostraca</taxon>
        <taxon>Eumalacostraca</taxon>
        <taxon>Eucarida</taxon>
        <taxon>Decapoda</taxon>
        <taxon>Pleocyemata</taxon>
        <taxon>Brachyura</taxon>
        <taxon>Eubrachyura</taxon>
        <taxon>Portunoidea</taxon>
        <taxon>Portunidae</taxon>
        <taxon>Portuninae</taxon>
        <taxon>Portunus</taxon>
    </lineage>
</organism>
<feature type="compositionally biased region" description="Gly residues" evidence="1">
    <location>
        <begin position="57"/>
        <end position="68"/>
    </location>
</feature>
<evidence type="ECO:0000256" key="1">
    <source>
        <dbReference type="SAM" id="MobiDB-lite"/>
    </source>
</evidence>
<protein>
    <submittedName>
        <fullName evidence="2">Uncharacterized protein</fullName>
    </submittedName>
</protein>
<proteinExistence type="predicted"/>
<evidence type="ECO:0000313" key="3">
    <source>
        <dbReference type="Proteomes" id="UP000324222"/>
    </source>
</evidence>